<protein>
    <recommendedName>
        <fullName evidence="4">CRISPR-associated protein Cst1</fullName>
    </recommendedName>
</protein>
<proteinExistence type="predicted"/>
<reference evidence="3" key="1">
    <citation type="submission" date="2016-10" db="EMBL/GenBank/DDBJ databases">
        <authorList>
            <person name="Varghese N."/>
            <person name="Submissions S."/>
        </authorList>
    </citation>
    <scope>NUCLEOTIDE SEQUENCE [LARGE SCALE GENOMIC DNA]</scope>
    <source>
        <strain evidence="3">DSM 43163</strain>
    </source>
</reference>
<evidence type="ECO:0000313" key="2">
    <source>
        <dbReference type="EMBL" id="SEG48592.1"/>
    </source>
</evidence>
<sequence>MSRDEQARLVLTAHPLQRVGTYAVAALARRRRPEDVDAGAFAEVEGVLREDAVRSALVRDTKRDFWLKCSFSVFPNSPMAHPSNGKKDDETIRSAVRRWRTMPDPTGWPDADCVLCGRQAVEFFGKVDVPLAESDIYRNTTPRGHDGMALCWPCVVCFYALPYGCRLTGGPLTALHSWHDAFLGGTTARRVGHNRQSFTLGGSPRDKTVDSEVVALWELRRYGEPIRSGVELLVFTNNNRGQALTIESMEQPLAEWLRRTMRSPQLKRGFKALLGAHWTPRQTAAVGLARNAFREPARILGAAARLLAERGERGVIPDYTADLAELCRSFAIEVMSMNPKDMTEIQATAARVATVLGTQESGGRLKEFYATLKEPARMRHWLMRRGVDWALVGPKDADGPLMTSRAMELLFDPDPDIQAWLNRQMLLVAVLEELHTRGWRPKDGAQVAEELAEEHGAEGLQALEEEVEAR</sequence>
<evidence type="ECO:0000313" key="3">
    <source>
        <dbReference type="Proteomes" id="UP000236723"/>
    </source>
</evidence>
<evidence type="ECO:0008006" key="4">
    <source>
        <dbReference type="Google" id="ProtNLM"/>
    </source>
</evidence>
<dbReference type="AlphaFoldDB" id="A0A1H6AJL1"/>
<dbReference type="Proteomes" id="UP000236723">
    <property type="component" value="Unassembled WGS sequence"/>
</dbReference>
<name>A0A1H6AJL1_9ACTN</name>
<keyword evidence="3" id="KW-1185">Reference proteome</keyword>
<dbReference type="EMBL" id="FNVO01000005">
    <property type="protein sequence ID" value="SEG48592.1"/>
    <property type="molecule type" value="Genomic_DNA"/>
</dbReference>
<feature type="region of interest" description="Disordered" evidence="1">
    <location>
        <begin position="449"/>
        <end position="470"/>
    </location>
</feature>
<gene>
    <name evidence="2" type="ORF">SAMN04489712_105483</name>
</gene>
<dbReference type="RefSeq" id="WP_235017882.1">
    <property type="nucleotide sequence ID" value="NZ_FNVO01000005.1"/>
</dbReference>
<evidence type="ECO:0000256" key="1">
    <source>
        <dbReference type="SAM" id="MobiDB-lite"/>
    </source>
</evidence>
<accession>A0A1H6AJL1</accession>
<organism evidence="2 3">
    <name type="scientific">Thermomonospora echinospora</name>
    <dbReference type="NCBI Taxonomy" id="1992"/>
    <lineage>
        <taxon>Bacteria</taxon>
        <taxon>Bacillati</taxon>
        <taxon>Actinomycetota</taxon>
        <taxon>Actinomycetes</taxon>
        <taxon>Streptosporangiales</taxon>
        <taxon>Thermomonosporaceae</taxon>
        <taxon>Thermomonospora</taxon>
    </lineage>
</organism>